<reference evidence="3" key="2">
    <citation type="submission" date="2020-09" db="EMBL/GenBank/DDBJ databases">
        <authorList>
            <person name="Sun Q."/>
            <person name="Kim S."/>
        </authorList>
    </citation>
    <scope>NUCLEOTIDE SEQUENCE</scope>
    <source>
        <strain evidence="3">KCTC 12719</strain>
    </source>
</reference>
<reference evidence="3" key="1">
    <citation type="journal article" date="2014" name="Int. J. Syst. Evol. Microbiol.">
        <title>Complete genome sequence of Corynebacterium casei LMG S-19264T (=DSM 44701T), isolated from a smear-ripened cheese.</title>
        <authorList>
            <consortium name="US DOE Joint Genome Institute (JGI-PGF)"/>
            <person name="Walter F."/>
            <person name="Albersmeier A."/>
            <person name="Kalinowski J."/>
            <person name="Ruckert C."/>
        </authorList>
    </citation>
    <scope>NUCLEOTIDE SEQUENCE</scope>
    <source>
        <strain evidence="3">KCTC 12719</strain>
    </source>
</reference>
<dbReference type="Gene3D" id="3.60.15.10">
    <property type="entry name" value="Ribonuclease Z/Hydroxyacylglutathione hydrolase-like"/>
    <property type="match status" value="1"/>
</dbReference>
<dbReference type="GO" id="GO:0070290">
    <property type="term" value="F:N-acylphosphatidylethanolamine-specific phospholipase D activity"/>
    <property type="evidence" value="ECO:0007669"/>
    <property type="project" value="InterPro"/>
</dbReference>
<keyword evidence="4" id="KW-1185">Reference proteome</keyword>
<dbReference type="Pfam" id="PF12706">
    <property type="entry name" value="Lactamase_B_2"/>
    <property type="match status" value="1"/>
</dbReference>
<comment type="caution">
    <text evidence="3">The sequence shown here is derived from an EMBL/GenBank/DDBJ whole genome shotgun (WGS) entry which is preliminary data.</text>
</comment>
<dbReference type="InterPro" id="IPR024884">
    <property type="entry name" value="NAPE-PLD"/>
</dbReference>
<evidence type="ECO:0000313" key="3">
    <source>
        <dbReference type="EMBL" id="GHA33465.1"/>
    </source>
</evidence>
<dbReference type="InterPro" id="IPR001279">
    <property type="entry name" value="Metallo-B-lactamas"/>
</dbReference>
<name>A0A918VVK9_9FLAO</name>
<dbReference type="GO" id="GO:0005737">
    <property type="term" value="C:cytoplasm"/>
    <property type="evidence" value="ECO:0007669"/>
    <property type="project" value="TreeGrafter"/>
</dbReference>
<dbReference type="PIRSF" id="PIRSF038896">
    <property type="entry name" value="NAPE-PLD"/>
    <property type="match status" value="1"/>
</dbReference>
<protein>
    <submittedName>
        <fullName evidence="3">MBL fold metallo-hydrolase</fullName>
    </submittedName>
</protein>
<accession>A0A918VVK9</accession>
<dbReference type="GO" id="GO:0008270">
    <property type="term" value="F:zinc ion binding"/>
    <property type="evidence" value="ECO:0007669"/>
    <property type="project" value="InterPro"/>
</dbReference>
<evidence type="ECO:0000256" key="1">
    <source>
        <dbReference type="SAM" id="MobiDB-lite"/>
    </source>
</evidence>
<sequence>MYISIPVLTILGIGGYAFMKQSKFGKAPSGERKNKVENSPNYRNGQFQNLSDTPSFTEGANYFTVLKKFLFEKDKRSTPSKEIPTIKTDLQNLNPQEEVLVWFGHSSYFFQVDGKKILVDPVFSGHASPVAFSARAFKGTNNYKAEDIPEIDILFLTHDHWDHLDYDTIMKIKPKIKKIITGLGTGEHLEAWGFNPAIITEKDWNEEVILEDGIKVNTAPARHFSGRGFKRNGVLWTSFVLQTPSYKMFLGGDSGYDDHFKEIGKKFGPFDLALLENGQYNRHWKYIHMMPEETLQAAKDLRTKRLLPVHNSKFALANHSWDAPLKTISTLHRNDYFQLLTPRIGEKVYLKSDDQNFTKWWEELN</sequence>
<dbReference type="SUPFAM" id="SSF56281">
    <property type="entry name" value="Metallo-hydrolase/oxidoreductase"/>
    <property type="match status" value="1"/>
</dbReference>
<dbReference type="Proteomes" id="UP000610456">
    <property type="component" value="Unassembled WGS sequence"/>
</dbReference>
<organism evidence="3 4">
    <name type="scientific">Salinimicrobium marinum</name>
    <dbReference type="NCBI Taxonomy" id="680283"/>
    <lineage>
        <taxon>Bacteria</taxon>
        <taxon>Pseudomonadati</taxon>
        <taxon>Bacteroidota</taxon>
        <taxon>Flavobacteriia</taxon>
        <taxon>Flavobacteriales</taxon>
        <taxon>Flavobacteriaceae</taxon>
        <taxon>Salinimicrobium</taxon>
    </lineage>
</organism>
<evidence type="ECO:0000259" key="2">
    <source>
        <dbReference type="Pfam" id="PF12706"/>
    </source>
</evidence>
<dbReference type="AlphaFoldDB" id="A0A918VVK9"/>
<dbReference type="PANTHER" id="PTHR15032">
    <property type="entry name" value="N-ACYL-PHOSPHATIDYLETHANOLAMINE-HYDROLYZING PHOSPHOLIPASE D"/>
    <property type="match status" value="1"/>
</dbReference>
<dbReference type="EMBL" id="BMXB01000003">
    <property type="protein sequence ID" value="GHA33465.1"/>
    <property type="molecule type" value="Genomic_DNA"/>
</dbReference>
<dbReference type="PANTHER" id="PTHR15032:SF4">
    <property type="entry name" value="N-ACYL-PHOSPHATIDYLETHANOLAMINE-HYDROLYZING PHOSPHOLIPASE D"/>
    <property type="match status" value="1"/>
</dbReference>
<dbReference type="RefSeq" id="WP_189603983.1">
    <property type="nucleotide sequence ID" value="NZ_BMXB01000003.1"/>
</dbReference>
<feature type="domain" description="Metallo-beta-lactamase" evidence="2">
    <location>
        <begin position="116"/>
        <end position="310"/>
    </location>
</feature>
<feature type="region of interest" description="Disordered" evidence="1">
    <location>
        <begin position="25"/>
        <end position="53"/>
    </location>
</feature>
<gene>
    <name evidence="3" type="ORF">GCM10007103_13770</name>
</gene>
<proteinExistence type="predicted"/>
<evidence type="ECO:0000313" key="4">
    <source>
        <dbReference type="Proteomes" id="UP000610456"/>
    </source>
</evidence>
<feature type="compositionally biased region" description="Polar residues" evidence="1">
    <location>
        <begin position="37"/>
        <end position="53"/>
    </location>
</feature>
<dbReference type="InterPro" id="IPR036866">
    <property type="entry name" value="RibonucZ/Hydroxyglut_hydro"/>
</dbReference>